<feature type="compositionally biased region" description="Low complexity" evidence="1">
    <location>
        <begin position="47"/>
        <end position="56"/>
    </location>
</feature>
<comment type="caution">
    <text evidence="2">The sequence shown here is derived from an EMBL/GenBank/DDBJ whole genome shotgun (WGS) entry which is preliminary data.</text>
</comment>
<dbReference type="InterPro" id="IPR018858">
    <property type="entry name" value="DUF2458"/>
</dbReference>
<dbReference type="Pfam" id="PF10454">
    <property type="entry name" value="DUF2458"/>
    <property type="match status" value="1"/>
</dbReference>
<dbReference type="RefSeq" id="XP_064727776.1">
    <property type="nucleotide sequence ID" value="XM_064876469.1"/>
</dbReference>
<evidence type="ECO:0000313" key="2">
    <source>
        <dbReference type="EMBL" id="KAK5939686.1"/>
    </source>
</evidence>
<dbReference type="Proteomes" id="UP001334248">
    <property type="component" value="Unassembled WGS sequence"/>
</dbReference>
<protein>
    <submittedName>
        <fullName evidence="2">Uncharacterized protein</fullName>
    </submittedName>
</protein>
<evidence type="ECO:0000256" key="1">
    <source>
        <dbReference type="SAM" id="MobiDB-lite"/>
    </source>
</evidence>
<reference evidence="2 3" key="1">
    <citation type="journal article" date="2023" name="Res Sq">
        <title>Genomic and morphological characterization of Knufia obscura isolated from the Mars 2020 spacecraft assembly facility.</title>
        <authorList>
            <person name="Chander A.M."/>
            <person name="Teixeira M.M."/>
            <person name="Singh N.K."/>
            <person name="Williams M.P."/>
            <person name="Parker C.W."/>
            <person name="Leo P."/>
            <person name="Stajich J.E."/>
            <person name="Torok T."/>
            <person name="Tighe S."/>
            <person name="Mason C.E."/>
            <person name="Venkateswaran K."/>
        </authorList>
    </citation>
    <scope>NUCLEOTIDE SEQUENCE [LARGE SCALE GENOMIC DNA]</scope>
    <source>
        <strain evidence="2 3">CCFEE 5817</strain>
    </source>
</reference>
<proteinExistence type="predicted"/>
<evidence type="ECO:0000313" key="3">
    <source>
        <dbReference type="Proteomes" id="UP001334248"/>
    </source>
</evidence>
<dbReference type="GeneID" id="90001515"/>
<sequence length="262" mass="28665">MSTRNVELQRLLASLNGTSSANAEASDPPIGAPYAPRINGIPGLGGLLPDELGGQPAQFGGSSSKNSLSHPQHNLLQPSQIEADHSRSTTPSIPIPDASTITTWPAALKHVTKYLSTNEKVMSRIKHLINEQHKHEEQWWAQRQAIVTKHAGRSGNQTKVADILKELGGLAAPIARVDEAADKNELEAFDRKVYKSMVQMAADFDGQLKKLGVPFYAIKYELVVQDGQKSEDGAIVKNLGKEELRGLQRRMLQHLEDLLSDD</sequence>
<dbReference type="EMBL" id="JAVHJV010000010">
    <property type="protein sequence ID" value="KAK5939686.1"/>
    <property type="molecule type" value="Genomic_DNA"/>
</dbReference>
<accession>A0ABR0RGF2</accession>
<keyword evidence="3" id="KW-1185">Reference proteome</keyword>
<name>A0ABR0RGF2_9EURO</name>
<feature type="compositionally biased region" description="Polar residues" evidence="1">
    <location>
        <begin position="60"/>
        <end position="72"/>
    </location>
</feature>
<feature type="region of interest" description="Disordered" evidence="1">
    <location>
        <begin position="17"/>
        <end position="72"/>
    </location>
</feature>
<gene>
    <name evidence="2" type="ORF">PMZ80_008066</name>
</gene>
<organism evidence="2 3">
    <name type="scientific">Knufia obscura</name>
    <dbReference type="NCBI Taxonomy" id="1635080"/>
    <lineage>
        <taxon>Eukaryota</taxon>
        <taxon>Fungi</taxon>
        <taxon>Dikarya</taxon>
        <taxon>Ascomycota</taxon>
        <taxon>Pezizomycotina</taxon>
        <taxon>Eurotiomycetes</taxon>
        <taxon>Chaetothyriomycetidae</taxon>
        <taxon>Chaetothyriales</taxon>
        <taxon>Trichomeriaceae</taxon>
        <taxon>Knufia</taxon>
    </lineage>
</organism>